<dbReference type="Proteomes" id="UP000837857">
    <property type="component" value="Chromosome 7"/>
</dbReference>
<keyword evidence="3" id="KW-1185">Reference proteome</keyword>
<name>A0ABN8J1P6_9NEOP</name>
<evidence type="ECO:0000313" key="2">
    <source>
        <dbReference type="EMBL" id="CAH2074377.1"/>
    </source>
</evidence>
<evidence type="ECO:0000313" key="3">
    <source>
        <dbReference type="Proteomes" id="UP000837857"/>
    </source>
</evidence>
<accession>A0ABN8J1P6</accession>
<feature type="region of interest" description="Disordered" evidence="1">
    <location>
        <begin position="1"/>
        <end position="30"/>
    </location>
</feature>
<feature type="compositionally biased region" description="Basic and acidic residues" evidence="1">
    <location>
        <begin position="20"/>
        <end position="30"/>
    </location>
</feature>
<organism evidence="2 3">
    <name type="scientific">Iphiclides podalirius</name>
    <name type="common">scarce swallowtail</name>
    <dbReference type="NCBI Taxonomy" id="110791"/>
    <lineage>
        <taxon>Eukaryota</taxon>
        <taxon>Metazoa</taxon>
        <taxon>Ecdysozoa</taxon>
        <taxon>Arthropoda</taxon>
        <taxon>Hexapoda</taxon>
        <taxon>Insecta</taxon>
        <taxon>Pterygota</taxon>
        <taxon>Neoptera</taxon>
        <taxon>Endopterygota</taxon>
        <taxon>Lepidoptera</taxon>
        <taxon>Glossata</taxon>
        <taxon>Ditrysia</taxon>
        <taxon>Papilionoidea</taxon>
        <taxon>Papilionidae</taxon>
        <taxon>Papilioninae</taxon>
        <taxon>Iphiclides</taxon>
    </lineage>
</organism>
<proteinExistence type="predicted"/>
<feature type="non-terminal residue" evidence="2">
    <location>
        <position position="132"/>
    </location>
</feature>
<dbReference type="EMBL" id="OW152819">
    <property type="protein sequence ID" value="CAH2074377.1"/>
    <property type="molecule type" value="Genomic_DNA"/>
</dbReference>
<protein>
    <submittedName>
        <fullName evidence="2">Uncharacterized protein</fullName>
    </submittedName>
</protein>
<feature type="compositionally biased region" description="Basic residues" evidence="1">
    <location>
        <begin position="1"/>
        <end position="10"/>
    </location>
</feature>
<gene>
    <name evidence="2" type="ORF">IPOD504_LOCUS16048</name>
</gene>
<reference evidence="2" key="1">
    <citation type="submission" date="2022-03" db="EMBL/GenBank/DDBJ databases">
        <authorList>
            <person name="Martin H S."/>
        </authorList>
    </citation>
    <scope>NUCLEOTIDE SEQUENCE</scope>
</reference>
<sequence length="132" mass="15128">MYRGHRRRACSNKNGGGRRKTADGRKDRAPRTLMRRMRLWTFRRYANRTAETIYAGPTGFRRLDMSPPFPDEFTHRRVHLDGVGNPAYVLWAGRGMFFVRVSEVYPVAANFSQTSMSPAAAQCIQIDSLNTD</sequence>
<evidence type="ECO:0000256" key="1">
    <source>
        <dbReference type="SAM" id="MobiDB-lite"/>
    </source>
</evidence>